<feature type="domain" description="BON" evidence="4">
    <location>
        <begin position="122"/>
        <end position="179"/>
    </location>
</feature>
<dbReference type="STRING" id="870908.SAMN04488044_1675"/>
<dbReference type="PRINTS" id="PR00811">
    <property type="entry name" value="BCTERIALGSPD"/>
</dbReference>
<evidence type="ECO:0000259" key="3">
    <source>
        <dbReference type="Pfam" id="PF00263"/>
    </source>
</evidence>
<evidence type="ECO:0000259" key="5">
    <source>
        <dbReference type="Pfam" id="PF13629"/>
    </source>
</evidence>
<protein>
    <submittedName>
        <fullName evidence="6">Pilus assembly protein CpaC</fullName>
    </submittedName>
</protein>
<organism evidence="6 7">
    <name type="scientific">Cognatishimia maritima</name>
    <dbReference type="NCBI Taxonomy" id="870908"/>
    <lineage>
        <taxon>Bacteria</taxon>
        <taxon>Pseudomonadati</taxon>
        <taxon>Pseudomonadota</taxon>
        <taxon>Alphaproteobacteria</taxon>
        <taxon>Rhodobacterales</taxon>
        <taxon>Paracoccaceae</taxon>
        <taxon>Cognatishimia</taxon>
    </lineage>
</organism>
<keyword evidence="7" id="KW-1185">Reference proteome</keyword>
<dbReference type="InterPro" id="IPR001775">
    <property type="entry name" value="GspD/PilQ"/>
</dbReference>
<gene>
    <name evidence="6" type="ORF">SAMN04488044_1675</name>
</gene>
<dbReference type="AlphaFoldDB" id="A0A1M5NZZ1"/>
<evidence type="ECO:0000259" key="4">
    <source>
        <dbReference type="Pfam" id="PF04972"/>
    </source>
</evidence>
<dbReference type="Pfam" id="PF00263">
    <property type="entry name" value="Secretin"/>
    <property type="match status" value="1"/>
</dbReference>
<name>A0A1M5NZZ1_9RHOB</name>
<feature type="domain" description="Pilus formation protein N-terminal" evidence="5">
    <location>
        <begin position="50"/>
        <end position="116"/>
    </location>
</feature>
<accession>A0A1M5NZZ1</accession>
<dbReference type="InterPro" id="IPR050810">
    <property type="entry name" value="Bact_Secretion_Sys_Channel"/>
</dbReference>
<dbReference type="PANTHER" id="PTHR30332:SF17">
    <property type="entry name" value="TYPE IV PILIATION SYSTEM PROTEIN DR_0774-RELATED"/>
    <property type="match status" value="1"/>
</dbReference>
<dbReference type="InterPro" id="IPR032789">
    <property type="entry name" value="T2SS-T3SS_pil_N"/>
</dbReference>
<feature type="chain" id="PRO_5013313913" evidence="2">
    <location>
        <begin position="28"/>
        <end position="470"/>
    </location>
</feature>
<feature type="signal peptide" evidence="2">
    <location>
        <begin position="1"/>
        <end position="27"/>
    </location>
</feature>
<dbReference type="EMBL" id="FQWM01000002">
    <property type="protein sequence ID" value="SHG95025.1"/>
    <property type="molecule type" value="Genomic_DNA"/>
</dbReference>
<feature type="domain" description="Type II/III secretion system secretin-like" evidence="3">
    <location>
        <begin position="245"/>
        <end position="405"/>
    </location>
</feature>
<dbReference type="PANTHER" id="PTHR30332">
    <property type="entry name" value="PROBABLE GENERAL SECRETION PATHWAY PROTEIN D"/>
    <property type="match status" value="1"/>
</dbReference>
<evidence type="ECO:0000313" key="7">
    <source>
        <dbReference type="Proteomes" id="UP000184211"/>
    </source>
</evidence>
<proteinExistence type="inferred from homology"/>
<reference evidence="7" key="1">
    <citation type="submission" date="2016-11" db="EMBL/GenBank/DDBJ databases">
        <authorList>
            <person name="Varghese N."/>
            <person name="Submissions S."/>
        </authorList>
    </citation>
    <scope>NUCLEOTIDE SEQUENCE [LARGE SCALE GENOMIC DNA]</scope>
    <source>
        <strain evidence="7">DSM 28223</strain>
    </source>
</reference>
<dbReference type="Pfam" id="PF04972">
    <property type="entry name" value="BON"/>
    <property type="match status" value="1"/>
</dbReference>
<evidence type="ECO:0000256" key="2">
    <source>
        <dbReference type="SAM" id="SignalP"/>
    </source>
</evidence>
<dbReference type="Pfam" id="PF13629">
    <property type="entry name" value="T2SS-T3SS_pil_N"/>
    <property type="match status" value="1"/>
</dbReference>
<dbReference type="InterPro" id="IPR004846">
    <property type="entry name" value="T2SS/T3SS_dom"/>
</dbReference>
<dbReference type="Proteomes" id="UP000184211">
    <property type="component" value="Unassembled WGS sequence"/>
</dbReference>
<dbReference type="GO" id="GO:0009306">
    <property type="term" value="P:protein secretion"/>
    <property type="evidence" value="ECO:0007669"/>
    <property type="project" value="InterPro"/>
</dbReference>
<comment type="similarity">
    <text evidence="1">Belongs to the bacterial secretin family.</text>
</comment>
<dbReference type="InterPro" id="IPR007055">
    <property type="entry name" value="BON_dom"/>
</dbReference>
<sequence>MKRTEFGSASRWQLPLVCLLSAVMAFAPVARDAEAQTQNITIDDGRVSNIVMESGRVLTVSTDKPFSEIIIGNTEILDVFPLTDNSLYIQSKRFGITNITLYTEDRRILEVVDVRVRADFSDLETSIQAAVPSANVTVTNVNNRIRLTGTARNDVDASRIVRIAEQYTSEPVINAMQVKGERQVELDVRIIEVERSSGRELGVNLTATGDSTFETGALPTSIPFGTAVGTLLQVSGTQIDFLINALEGKGLARRLANPKLVTTSGIEANFVAGGEVPISRSSTKDGVTSIETSYREFGVKLNFLPEVLDDELIRLRITPEVSDIDASINVNGEPGFTTRRAQTTVSLRSGQSFAIAGLLQTNNSRSLDQVPWLGNVPVLGTLFRSSRFQKKESDLVILVTPRLVRPARPGEPLVTPFDTTRSSDDVELFLMGLLEVDKDQIRNYRNGVGVVGPYGHMIDLEFDDGVITKK</sequence>
<evidence type="ECO:0000256" key="1">
    <source>
        <dbReference type="RuleBase" id="RU004003"/>
    </source>
</evidence>
<dbReference type="RefSeq" id="WP_072792389.1">
    <property type="nucleotide sequence ID" value="NZ_FQWM01000002.1"/>
</dbReference>
<evidence type="ECO:0000313" key="6">
    <source>
        <dbReference type="EMBL" id="SHG95025.1"/>
    </source>
</evidence>
<dbReference type="GO" id="GO:0015627">
    <property type="term" value="C:type II protein secretion system complex"/>
    <property type="evidence" value="ECO:0007669"/>
    <property type="project" value="TreeGrafter"/>
</dbReference>
<keyword evidence="2" id="KW-0732">Signal</keyword>